<evidence type="ECO:0000259" key="1">
    <source>
        <dbReference type="Pfam" id="PF03551"/>
    </source>
</evidence>
<dbReference type="InterPro" id="IPR005149">
    <property type="entry name" value="Tscrpt_reg_PadR_N"/>
</dbReference>
<dbReference type="RefSeq" id="WP_148603161.1">
    <property type="nucleotide sequence ID" value="NZ_RXYB01000006.1"/>
</dbReference>
<keyword evidence="3" id="KW-1185">Reference proteome</keyword>
<feature type="domain" description="Transcription regulator PadR N-terminal" evidence="1">
    <location>
        <begin position="6"/>
        <end position="80"/>
    </location>
</feature>
<evidence type="ECO:0000313" key="3">
    <source>
        <dbReference type="Proteomes" id="UP000653358"/>
    </source>
</evidence>
<dbReference type="Proteomes" id="UP000653358">
    <property type="component" value="Unassembled WGS sequence"/>
</dbReference>
<accession>A0ABR6WKN0</accession>
<dbReference type="EMBL" id="WJBB01000007">
    <property type="protein sequence ID" value="MBC3796924.1"/>
    <property type="molecule type" value="Genomic_DNA"/>
</dbReference>
<dbReference type="PANTHER" id="PTHR43252">
    <property type="entry name" value="TRANSCRIPTIONAL REGULATOR YQJI"/>
    <property type="match status" value="1"/>
</dbReference>
<gene>
    <name evidence="2" type="ORF">GH807_07670</name>
</gene>
<sequence>MVQLFILYYLSIKQTHGYEIQKFIQMNQMNEWNNIKSGSIYYAINKLERSGFISIVDKSNAGEKAKCIYAITEKGRLELHKIALQEMKKPLGSITAEKFLIYPIVANLNKNEIIESVTEHLRQLETEKAKIIKWEQEKQDTSKSVEKATLSMMKETVNLQIKWHMALLDNIDETISVVDTIHQMIKTTDYSQN</sequence>
<comment type="caution">
    <text evidence="2">The sequence shown here is derived from an EMBL/GenBank/DDBJ whole genome shotgun (WGS) entry which is preliminary data.</text>
</comment>
<evidence type="ECO:0000313" key="2">
    <source>
        <dbReference type="EMBL" id="MBC3796924.1"/>
    </source>
</evidence>
<protein>
    <submittedName>
        <fullName evidence="2">PadR family transcriptional regulator</fullName>
    </submittedName>
</protein>
<dbReference type="PANTHER" id="PTHR43252:SF2">
    <property type="entry name" value="TRANSCRIPTION REGULATOR, PADR-LIKE FAMILY"/>
    <property type="match status" value="1"/>
</dbReference>
<dbReference type="Pfam" id="PF03551">
    <property type="entry name" value="PadR"/>
    <property type="match status" value="1"/>
</dbReference>
<dbReference type="InterPro" id="IPR036390">
    <property type="entry name" value="WH_DNA-bd_sf"/>
</dbReference>
<organism evidence="2 3">
    <name type="scientific">Acetobacterium tundrae</name>
    <dbReference type="NCBI Taxonomy" id="132932"/>
    <lineage>
        <taxon>Bacteria</taxon>
        <taxon>Bacillati</taxon>
        <taxon>Bacillota</taxon>
        <taxon>Clostridia</taxon>
        <taxon>Eubacteriales</taxon>
        <taxon>Eubacteriaceae</taxon>
        <taxon>Acetobacterium</taxon>
    </lineage>
</organism>
<proteinExistence type="predicted"/>
<dbReference type="Gene3D" id="1.10.10.10">
    <property type="entry name" value="Winged helix-like DNA-binding domain superfamily/Winged helix DNA-binding domain"/>
    <property type="match status" value="1"/>
</dbReference>
<dbReference type="SUPFAM" id="SSF46785">
    <property type="entry name" value="Winged helix' DNA-binding domain"/>
    <property type="match status" value="1"/>
</dbReference>
<dbReference type="InterPro" id="IPR036388">
    <property type="entry name" value="WH-like_DNA-bd_sf"/>
</dbReference>
<name>A0ABR6WKN0_9FIRM</name>
<reference evidence="2 3" key="1">
    <citation type="journal article" date="2020" name="mSystems">
        <title>Defining Genomic and Predicted Metabolic Features of the Acetobacterium Genus.</title>
        <authorList>
            <person name="Ross D.E."/>
            <person name="Marshall C.W."/>
            <person name="Gulliver D."/>
            <person name="May H.D."/>
            <person name="Norman R.S."/>
        </authorList>
    </citation>
    <scope>NUCLEOTIDE SEQUENCE [LARGE SCALE GENOMIC DNA]</scope>
    <source>
        <strain evidence="2 3">DSM 9173</strain>
    </source>
</reference>